<dbReference type="GeneID" id="112868137"/>
<dbReference type="InterPro" id="IPR013783">
    <property type="entry name" value="Ig-like_fold"/>
</dbReference>
<feature type="domain" description="Ig-like" evidence="2">
    <location>
        <begin position="103"/>
        <end position="213"/>
    </location>
</feature>
<dbReference type="GO" id="GO:0002729">
    <property type="term" value="P:positive regulation of natural killer cell cytokine production"/>
    <property type="evidence" value="ECO:0007669"/>
    <property type="project" value="InterPro"/>
</dbReference>
<feature type="region of interest" description="Disordered" evidence="1">
    <location>
        <begin position="1"/>
        <end position="27"/>
    </location>
</feature>
<sequence length="327" mass="36567">MGESEDDDGDNDAGDDDGVCMFAPAPEGALAERRDQELWAQGQSPSCFSSAHHARRAADCQWRAGARQGGHDEQEALNQRHIGKGQLERAELPSQDQSPKRFPEMDYLAFFLAIVHIYRALCEEMFWDTTVKLAENMSLECVYSSLDTLTQMEWFKINTTDRESIAIFSPAYGVIIRTPYADRVYFLNSTMAPNDMTLTFHNVSEADVGYYSCLLHTFPYGHWEKVIRVVASVFARRSPEQPKMLVSTLYKPEISVAVVSLDMISADVRSGEQQGENWTFAAKLEKASEDRLPGGLQGEYKFQGSQQAEQSTQRHGGGDVSGEHMGP</sequence>
<reference evidence="4" key="1">
    <citation type="submission" date="2025-08" db="UniProtKB">
        <authorList>
            <consortium name="RefSeq"/>
        </authorList>
    </citation>
    <scope>IDENTIFICATION</scope>
    <source>
        <tissue evidence="4">Blood</tissue>
    </source>
</reference>
<dbReference type="KEGG" id="pcoo:112868137"/>
<accession>A0A6P6IGI8</accession>
<dbReference type="GO" id="GO:0009897">
    <property type="term" value="C:external side of plasma membrane"/>
    <property type="evidence" value="ECO:0007669"/>
    <property type="project" value="TreeGrafter"/>
</dbReference>
<dbReference type="FunFam" id="2.60.40.10:FF:001738">
    <property type="entry name" value="CD226 molecule"/>
    <property type="match status" value="1"/>
</dbReference>
<feature type="compositionally biased region" description="Polar residues" evidence="1">
    <location>
        <begin position="303"/>
        <end position="314"/>
    </location>
</feature>
<dbReference type="PROSITE" id="PS50835">
    <property type="entry name" value="IG_LIKE"/>
    <property type="match status" value="1"/>
</dbReference>
<keyword evidence="3" id="KW-1185">Reference proteome</keyword>
<dbReference type="Proteomes" id="UP000515131">
    <property type="component" value="Unplaced"/>
</dbReference>
<dbReference type="PANTHER" id="PTHR47011:SF1">
    <property type="entry name" value="CD226 ANTIGEN"/>
    <property type="match status" value="1"/>
</dbReference>
<dbReference type="PANTHER" id="PTHR47011">
    <property type="entry name" value="CD226 ANTIGEN"/>
    <property type="match status" value="1"/>
</dbReference>
<dbReference type="InterPro" id="IPR042842">
    <property type="entry name" value="CD226"/>
</dbReference>
<proteinExistence type="predicted"/>
<dbReference type="InterPro" id="IPR007110">
    <property type="entry name" value="Ig-like_dom"/>
</dbReference>
<evidence type="ECO:0000313" key="3">
    <source>
        <dbReference type="Proteomes" id="UP000515131"/>
    </source>
</evidence>
<dbReference type="AlphaFoldDB" id="A0A6P6IGI8"/>
<organism evidence="3 4">
    <name type="scientific">Puma concolor</name>
    <name type="common">Mountain lion</name>
    <name type="synonym">Felis concolor</name>
    <dbReference type="NCBI Taxonomy" id="9696"/>
    <lineage>
        <taxon>Eukaryota</taxon>
        <taxon>Metazoa</taxon>
        <taxon>Chordata</taxon>
        <taxon>Craniata</taxon>
        <taxon>Vertebrata</taxon>
        <taxon>Euteleostomi</taxon>
        <taxon>Mammalia</taxon>
        <taxon>Eutheria</taxon>
        <taxon>Laurasiatheria</taxon>
        <taxon>Carnivora</taxon>
        <taxon>Feliformia</taxon>
        <taxon>Felidae</taxon>
        <taxon>Felinae</taxon>
        <taxon>Puma</taxon>
    </lineage>
</organism>
<dbReference type="SUPFAM" id="SSF48726">
    <property type="entry name" value="Immunoglobulin"/>
    <property type="match status" value="1"/>
</dbReference>
<dbReference type="InterPro" id="IPR036179">
    <property type="entry name" value="Ig-like_dom_sf"/>
</dbReference>
<evidence type="ECO:0000256" key="1">
    <source>
        <dbReference type="SAM" id="MobiDB-lite"/>
    </source>
</evidence>
<dbReference type="GO" id="GO:0002891">
    <property type="term" value="P:positive regulation of immunoglobulin mediated immune response"/>
    <property type="evidence" value="ECO:0007669"/>
    <property type="project" value="TreeGrafter"/>
</dbReference>
<evidence type="ECO:0000259" key="2">
    <source>
        <dbReference type="PROSITE" id="PS50835"/>
    </source>
</evidence>
<feature type="compositionally biased region" description="Acidic residues" evidence="1">
    <location>
        <begin position="1"/>
        <end position="18"/>
    </location>
</feature>
<evidence type="ECO:0000313" key="4">
    <source>
        <dbReference type="RefSeq" id="XP_025786894.1"/>
    </source>
</evidence>
<name>A0A6P6IGI8_PUMCO</name>
<dbReference type="Pfam" id="PF07686">
    <property type="entry name" value="V-set"/>
    <property type="match status" value="1"/>
</dbReference>
<dbReference type="RefSeq" id="XP_025786894.1">
    <property type="nucleotide sequence ID" value="XM_025931109.1"/>
</dbReference>
<dbReference type="Gene3D" id="2.60.40.10">
    <property type="entry name" value="Immunoglobulins"/>
    <property type="match status" value="1"/>
</dbReference>
<protein>
    <submittedName>
        <fullName evidence="4">CD226 antigen</fullName>
    </submittedName>
</protein>
<dbReference type="GO" id="GO:0050839">
    <property type="term" value="F:cell adhesion molecule binding"/>
    <property type="evidence" value="ECO:0007669"/>
    <property type="project" value="TreeGrafter"/>
</dbReference>
<feature type="region of interest" description="Disordered" evidence="1">
    <location>
        <begin position="292"/>
        <end position="327"/>
    </location>
</feature>
<dbReference type="CTD" id="10666"/>
<dbReference type="InterPro" id="IPR013106">
    <property type="entry name" value="Ig_V-set"/>
</dbReference>
<gene>
    <name evidence="4" type="primary">CD226</name>
</gene>